<comment type="caution">
    <text evidence="1">The sequence shown here is derived from an EMBL/GenBank/DDBJ whole genome shotgun (WGS) entry which is preliminary data.</text>
</comment>
<gene>
    <name evidence="1" type="ORF">R1sor_020072</name>
</gene>
<organism evidence="1 2">
    <name type="scientific">Riccia sorocarpa</name>
    <dbReference type="NCBI Taxonomy" id="122646"/>
    <lineage>
        <taxon>Eukaryota</taxon>
        <taxon>Viridiplantae</taxon>
        <taxon>Streptophyta</taxon>
        <taxon>Embryophyta</taxon>
        <taxon>Marchantiophyta</taxon>
        <taxon>Marchantiopsida</taxon>
        <taxon>Marchantiidae</taxon>
        <taxon>Marchantiales</taxon>
        <taxon>Ricciaceae</taxon>
        <taxon>Riccia</taxon>
    </lineage>
</organism>
<protein>
    <recommendedName>
        <fullName evidence="3">LAGLIDADG homing endonuclease</fullName>
    </recommendedName>
</protein>
<keyword evidence="2" id="KW-1185">Reference proteome</keyword>
<accession>A0ABD3II43</accession>
<dbReference type="EMBL" id="JBJQOH010000001">
    <property type="protein sequence ID" value="KAL3702050.1"/>
    <property type="molecule type" value="Genomic_DNA"/>
</dbReference>
<dbReference type="AlphaFoldDB" id="A0ABD3II43"/>
<dbReference type="Proteomes" id="UP001633002">
    <property type="component" value="Unassembled WGS sequence"/>
</dbReference>
<reference evidence="1 2" key="1">
    <citation type="submission" date="2024-09" db="EMBL/GenBank/DDBJ databases">
        <title>Chromosome-scale assembly of Riccia sorocarpa.</title>
        <authorList>
            <person name="Paukszto L."/>
        </authorList>
    </citation>
    <scope>NUCLEOTIDE SEQUENCE [LARGE SCALE GENOMIC DNA]</scope>
    <source>
        <strain evidence="1">LP-2024</strain>
        <tissue evidence="1">Aerial parts of the thallus</tissue>
    </source>
</reference>
<evidence type="ECO:0000313" key="2">
    <source>
        <dbReference type="Proteomes" id="UP001633002"/>
    </source>
</evidence>
<evidence type="ECO:0008006" key="3">
    <source>
        <dbReference type="Google" id="ProtNLM"/>
    </source>
</evidence>
<proteinExistence type="predicted"/>
<sequence>MEPQKFHRVKIYASSKILPRRGLFILVSKVIPENAMYPLTWVRRVICFGDNKPGMLFNWVYDDFCNKFGIQPRTREEKVKEVTLEKLHYCMSALRPFQAADEETRLFKSPAYKRLNHDYIVVEFRLPGVDALFYMLAEKIGSSGLMSKSRKPAESDGGETQGGIYIYLLDAQDSAWFASDGQKNIFWTVPCSAVVNLRDVTSQLEDHNLDYHPLRKGYNCWDYAKASFRKVLAVAADANNLGWLSKIALRCASRVTSFYVPLNKTHMS</sequence>
<name>A0ABD3II43_9MARC</name>
<evidence type="ECO:0000313" key="1">
    <source>
        <dbReference type="EMBL" id="KAL3702050.1"/>
    </source>
</evidence>